<proteinExistence type="inferred from homology"/>
<dbReference type="EC" id="1.8.4.11" evidence="2"/>
<protein>
    <recommendedName>
        <fullName evidence="2">peptide-methionine (S)-S-oxide reductase</fullName>
        <ecNumber evidence="2">1.8.4.11</ecNumber>
    </recommendedName>
    <alternativeName>
        <fullName evidence="4">Peptide-methionine (S)-S-oxide reductase</fullName>
    </alternativeName>
</protein>
<evidence type="ECO:0000313" key="9">
    <source>
        <dbReference type="Proteomes" id="UP000094801"/>
    </source>
</evidence>
<organism evidence="8 9">
    <name type="scientific">[Candida] arabinofermentans NRRL YB-2248</name>
    <dbReference type="NCBI Taxonomy" id="983967"/>
    <lineage>
        <taxon>Eukaryota</taxon>
        <taxon>Fungi</taxon>
        <taxon>Dikarya</taxon>
        <taxon>Ascomycota</taxon>
        <taxon>Saccharomycotina</taxon>
        <taxon>Pichiomycetes</taxon>
        <taxon>Pichiales</taxon>
        <taxon>Pichiaceae</taxon>
        <taxon>Ogataea</taxon>
        <taxon>Ogataea/Candida clade</taxon>
    </lineage>
</organism>
<evidence type="ECO:0000256" key="3">
    <source>
        <dbReference type="ARBA" id="ARBA00023002"/>
    </source>
</evidence>
<comment type="similarity">
    <text evidence="1">Belongs to the MsrA Met sulfoxide reductase family.</text>
</comment>
<gene>
    <name evidence="8" type="ORF">CANARDRAFT_202061</name>
</gene>
<evidence type="ECO:0000256" key="1">
    <source>
        <dbReference type="ARBA" id="ARBA00005591"/>
    </source>
</evidence>
<evidence type="ECO:0000256" key="6">
    <source>
        <dbReference type="ARBA" id="ARBA00048782"/>
    </source>
</evidence>
<dbReference type="OrthoDB" id="77405at2759"/>
<dbReference type="InterPro" id="IPR036509">
    <property type="entry name" value="Met_Sox_Rdtase_MsrA_sf"/>
</dbReference>
<dbReference type="InterPro" id="IPR002569">
    <property type="entry name" value="Met_Sox_Rdtase_MsrA_dom"/>
</dbReference>
<sequence length="181" mass="20585">MASTISKTLKTSSTSQIATVAAGCFWGVEHIYLKNFKDRLLDTKVGYSNGSAESPSYKAVCTGNTNHAEALQISFEPTKITYKELIEFFFLMHDPTTLNSQGPDIGTQYRSIILTHDDNQVKIANEVLKEMQVKWYPNDKIVTVIEPIKNFYDAEEYHQLYLFENPSGYQCPSHFIRTTPK</sequence>
<dbReference type="FunFam" id="3.30.1060.10:FF:000006">
    <property type="entry name" value="Peptide methionine sulfoxide reductase"/>
    <property type="match status" value="1"/>
</dbReference>
<name>A0A1E4SWN0_9ASCO</name>
<dbReference type="GO" id="GO:0034599">
    <property type="term" value="P:cellular response to oxidative stress"/>
    <property type="evidence" value="ECO:0007669"/>
    <property type="project" value="UniProtKB-ARBA"/>
</dbReference>
<evidence type="ECO:0000256" key="4">
    <source>
        <dbReference type="ARBA" id="ARBA00030643"/>
    </source>
</evidence>
<keyword evidence="9" id="KW-1185">Reference proteome</keyword>
<dbReference type="NCBIfam" id="TIGR00401">
    <property type="entry name" value="msrA"/>
    <property type="match status" value="1"/>
</dbReference>
<dbReference type="PANTHER" id="PTHR43774:SF1">
    <property type="entry name" value="PEPTIDE METHIONINE SULFOXIDE REDUCTASE MSRA 2"/>
    <property type="match status" value="1"/>
</dbReference>
<reference evidence="9" key="1">
    <citation type="submission" date="2016-04" db="EMBL/GenBank/DDBJ databases">
        <title>Comparative genomics of biotechnologically important yeasts.</title>
        <authorList>
            <consortium name="DOE Joint Genome Institute"/>
            <person name="Riley R."/>
            <person name="Haridas S."/>
            <person name="Wolfe K.H."/>
            <person name="Lopes M.R."/>
            <person name="Hittinger C.T."/>
            <person name="Goker M."/>
            <person name="Salamov A."/>
            <person name="Wisecaver J."/>
            <person name="Long T.M."/>
            <person name="Aerts A.L."/>
            <person name="Barry K."/>
            <person name="Choi C."/>
            <person name="Clum A."/>
            <person name="Coughlan A.Y."/>
            <person name="Deshpande S."/>
            <person name="Douglass A.P."/>
            <person name="Hanson S.J."/>
            <person name="Klenk H.-P."/>
            <person name="Labutti K."/>
            <person name="Lapidus A."/>
            <person name="Lindquist E."/>
            <person name="Lipzen A."/>
            <person name="Meier-Kolthoff J.P."/>
            <person name="Ohm R.A."/>
            <person name="Otillar R.P."/>
            <person name="Pangilinan J."/>
            <person name="Peng Y."/>
            <person name="Rokas A."/>
            <person name="Rosa C.A."/>
            <person name="Scheuner C."/>
            <person name="Sibirny A.A."/>
            <person name="Slot J.C."/>
            <person name="Stielow J.B."/>
            <person name="Sun H."/>
            <person name="Kurtzman C.P."/>
            <person name="Blackwell M."/>
            <person name="Grigoriev I.V."/>
            <person name="Jeffries T.W."/>
        </authorList>
    </citation>
    <scope>NUCLEOTIDE SEQUENCE [LARGE SCALE GENOMIC DNA]</scope>
    <source>
        <strain evidence="9">NRRL YB-2248</strain>
    </source>
</reference>
<dbReference type="Proteomes" id="UP000094801">
    <property type="component" value="Unassembled WGS sequence"/>
</dbReference>
<dbReference type="Pfam" id="PF01625">
    <property type="entry name" value="PMSR"/>
    <property type="match status" value="1"/>
</dbReference>
<feature type="domain" description="Peptide methionine sulphoxide reductase MsrA" evidence="7">
    <location>
        <begin position="18"/>
        <end position="171"/>
    </location>
</feature>
<comment type="catalytic activity">
    <reaction evidence="6">
        <text>[thioredoxin]-disulfide + L-methionine + H2O = L-methionine (S)-S-oxide + [thioredoxin]-dithiol</text>
        <dbReference type="Rhea" id="RHEA:19993"/>
        <dbReference type="Rhea" id="RHEA-COMP:10698"/>
        <dbReference type="Rhea" id="RHEA-COMP:10700"/>
        <dbReference type="ChEBI" id="CHEBI:15377"/>
        <dbReference type="ChEBI" id="CHEBI:29950"/>
        <dbReference type="ChEBI" id="CHEBI:50058"/>
        <dbReference type="ChEBI" id="CHEBI:57844"/>
        <dbReference type="ChEBI" id="CHEBI:58772"/>
        <dbReference type="EC" id="1.8.4.11"/>
    </reaction>
</comment>
<dbReference type="PANTHER" id="PTHR43774">
    <property type="entry name" value="PEPTIDE METHIONINE SULFOXIDE REDUCTASE"/>
    <property type="match status" value="1"/>
</dbReference>
<dbReference type="SUPFAM" id="SSF55068">
    <property type="entry name" value="Peptide methionine sulfoxide reductase"/>
    <property type="match status" value="1"/>
</dbReference>
<accession>A0A1E4SWN0</accession>
<evidence type="ECO:0000256" key="2">
    <source>
        <dbReference type="ARBA" id="ARBA00012502"/>
    </source>
</evidence>
<evidence type="ECO:0000256" key="5">
    <source>
        <dbReference type="ARBA" id="ARBA00047806"/>
    </source>
</evidence>
<dbReference type="GO" id="GO:0008113">
    <property type="term" value="F:peptide-methionine (S)-S-oxide reductase activity"/>
    <property type="evidence" value="ECO:0007669"/>
    <property type="project" value="UniProtKB-EC"/>
</dbReference>
<comment type="catalytic activity">
    <reaction evidence="5">
        <text>L-methionyl-[protein] + [thioredoxin]-disulfide + H2O = L-methionyl-(S)-S-oxide-[protein] + [thioredoxin]-dithiol</text>
        <dbReference type="Rhea" id="RHEA:14217"/>
        <dbReference type="Rhea" id="RHEA-COMP:10698"/>
        <dbReference type="Rhea" id="RHEA-COMP:10700"/>
        <dbReference type="Rhea" id="RHEA-COMP:12313"/>
        <dbReference type="Rhea" id="RHEA-COMP:12315"/>
        <dbReference type="ChEBI" id="CHEBI:15377"/>
        <dbReference type="ChEBI" id="CHEBI:16044"/>
        <dbReference type="ChEBI" id="CHEBI:29950"/>
        <dbReference type="ChEBI" id="CHEBI:44120"/>
        <dbReference type="ChEBI" id="CHEBI:50058"/>
        <dbReference type="EC" id="1.8.4.11"/>
    </reaction>
</comment>
<dbReference type="STRING" id="983967.A0A1E4SWN0"/>
<keyword evidence="3" id="KW-0560">Oxidoreductase</keyword>
<dbReference type="PROSITE" id="PS51257">
    <property type="entry name" value="PROKAR_LIPOPROTEIN"/>
    <property type="match status" value="1"/>
</dbReference>
<dbReference type="EMBL" id="KV453860">
    <property type="protein sequence ID" value="ODV83898.1"/>
    <property type="molecule type" value="Genomic_DNA"/>
</dbReference>
<dbReference type="AlphaFoldDB" id="A0A1E4SWN0"/>
<evidence type="ECO:0000259" key="7">
    <source>
        <dbReference type="Pfam" id="PF01625"/>
    </source>
</evidence>
<dbReference type="Gene3D" id="3.30.1060.10">
    <property type="entry name" value="Peptide methionine sulphoxide reductase MsrA"/>
    <property type="match status" value="1"/>
</dbReference>
<dbReference type="HAMAP" id="MF_01401">
    <property type="entry name" value="MsrA"/>
    <property type="match status" value="1"/>
</dbReference>
<evidence type="ECO:0000313" key="8">
    <source>
        <dbReference type="EMBL" id="ODV83898.1"/>
    </source>
</evidence>